<organism evidence="1 2">
    <name type="scientific">Endobacter medicaginis</name>
    <dbReference type="NCBI Taxonomy" id="1181271"/>
    <lineage>
        <taxon>Bacteria</taxon>
        <taxon>Pseudomonadati</taxon>
        <taxon>Pseudomonadota</taxon>
        <taxon>Alphaproteobacteria</taxon>
        <taxon>Acetobacterales</taxon>
        <taxon>Acetobacteraceae</taxon>
        <taxon>Endobacter</taxon>
    </lineage>
</organism>
<reference evidence="1 2" key="1">
    <citation type="submission" date="2020-06" db="EMBL/GenBank/DDBJ databases">
        <title>Description of novel acetic acid bacteria.</title>
        <authorList>
            <person name="Sombolestani A."/>
        </authorList>
    </citation>
    <scope>NUCLEOTIDE SEQUENCE [LARGE SCALE GENOMIC DNA]</scope>
    <source>
        <strain evidence="1 2">LMG 26838</strain>
    </source>
</reference>
<gene>
    <name evidence="1" type="ORF">HUK83_15985</name>
</gene>
<accession>A0A850P199</accession>
<sequence>MRRILRKVPIETVLPRIDRAGFLGGEEGVCAVLPAGRFPMPEIISPGHERHTLPVQRPVGMPAQPESGLPTSIAWPELSIARLRDVLCLPGGLILKGDHVLLESFSAPWESGYHRHLAAEDDRGDLWSVASASLAEPLPVAAPMLHLDYQHNGFIGHFYMDALSRGWGAIYGRAWLGLDALQTPLSIVRPVPPADCETPI</sequence>
<evidence type="ECO:0000313" key="2">
    <source>
        <dbReference type="Proteomes" id="UP000565205"/>
    </source>
</evidence>
<dbReference type="Proteomes" id="UP000565205">
    <property type="component" value="Unassembled WGS sequence"/>
</dbReference>
<comment type="caution">
    <text evidence="1">The sequence shown here is derived from an EMBL/GenBank/DDBJ whole genome shotgun (WGS) entry which is preliminary data.</text>
</comment>
<proteinExistence type="predicted"/>
<protein>
    <submittedName>
        <fullName evidence="1">Uncharacterized protein</fullName>
    </submittedName>
</protein>
<dbReference type="AlphaFoldDB" id="A0A850P199"/>
<evidence type="ECO:0000313" key="1">
    <source>
        <dbReference type="EMBL" id="NVN31827.1"/>
    </source>
</evidence>
<name>A0A850P199_9PROT</name>
<dbReference type="EMBL" id="JABXXQ010000513">
    <property type="protein sequence ID" value="NVN31827.1"/>
    <property type="molecule type" value="Genomic_DNA"/>
</dbReference>